<accession>B8LNW5</accession>
<dbReference type="InterPro" id="IPR046341">
    <property type="entry name" value="SET_dom_sf"/>
</dbReference>
<evidence type="ECO:0000313" key="5">
    <source>
        <dbReference type="EMBL" id="ABR17345.1"/>
    </source>
</evidence>
<evidence type="ECO:0000256" key="2">
    <source>
        <dbReference type="ARBA" id="ARBA00022679"/>
    </source>
</evidence>
<organism evidence="5">
    <name type="scientific">Picea sitchensis</name>
    <name type="common">Sitka spruce</name>
    <name type="synonym">Pinus sitchensis</name>
    <dbReference type="NCBI Taxonomy" id="3332"/>
    <lineage>
        <taxon>Eukaryota</taxon>
        <taxon>Viridiplantae</taxon>
        <taxon>Streptophyta</taxon>
        <taxon>Embryophyta</taxon>
        <taxon>Tracheophyta</taxon>
        <taxon>Spermatophyta</taxon>
        <taxon>Pinopsida</taxon>
        <taxon>Pinidae</taxon>
        <taxon>Conifers I</taxon>
        <taxon>Pinales</taxon>
        <taxon>Pinaceae</taxon>
        <taxon>Picea</taxon>
    </lineage>
</organism>
<dbReference type="PANTHER" id="PTHR13271:SF113">
    <property type="entry name" value="[FRUCTOSE-BISPHOSPHATE ALDOLASE]-LYSINE N-METHYLTRANSFERASE, CHLOROPLASTIC"/>
    <property type="match status" value="1"/>
</dbReference>
<reference evidence="5" key="1">
    <citation type="submission" date="2007-06" db="EMBL/GenBank/DDBJ databases">
        <title>Full length cDNA sequences from Sitka Spruce (Picea sitchensis).</title>
        <authorList>
            <person name="Ralph S.G."/>
            <person name="Chun H.E."/>
            <person name="Liao N."/>
            <person name="Ali J."/>
            <person name="Reid K."/>
            <person name="Kolosova N."/>
            <person name="Cooper N."/>
            <person name="Cullis C."/>
            <person name="Jancsik S."/>
            <person name="Moore R."/>
            <person name="Mayo M."/>
            <person name="Wagner S."/>
            <person name="Holt R.A."/>
            <person name="Jones S.J.M."/>
            <person name="Marra M.A."/>
            <person name="Ritland C.E."/>
            <person name="Ritland K."/>
            <person name="Bohlmann J."/>
        </authorList>
    </citation>
    <scope>NUCLEOTIDE SEQUENCE</scope>
    <source>
        <tissue evidence="5">Green portion of the leader tissue</tissue>
    </source>
</reference>
<evidence type="ECO:0000256" key="3">
    <source>
        <dbReference type="ARBA" id="ARBA00022691"/>
    </source>
</evidence>
<dbReference type="FunFam" id="3.90.1420.10:FF:000004">
    <property type="entry name" value="Ribulose-1,5 bisphosphate carboxylase/oxygenase large subunit N-methyltransferase, chloroplastic"/>
    <property type="match status" value="1"/>
</dbReference>
<dbReference type="InterPro" id="IPR015353">
    <property type="entry name" value="Rubisco_LSMT_subst-bd"/>
</dbReference>
<proteinExistence type="evidence at transcript level"/>
<keyword evidence="3" id="KW-0949">S-adenosyl-L-methionine</keyword>
<dbReference type="SUPFAM" id="SSF82199">
    <property type="entry name" value="SET domain"/>
    <property type="match status" value="1"/>
</dbReference>
<dbReference type="GO" id="GO:0032259">
    <property type="term" value="P:methylation"/>
    <property type="evidence" value="ECO:0007669"/>
    <property type="project" value="UniProtKB-KW"/>
</dbReference>
<dbReference type="SUPFAM" id="SSF81822">
    <property type="entry name" value="RuBisCo LSMT C-terminal, substrate-binding domain"/>
    <property type="match status" value="1"/>
</dbReference>
<dbReference type="InterPro" id="IPR036464">
    <property type="entry name" value="Rubisco_LSMT_subst-bd_sf"/>
</dbReference>
<evidence type="ECO:0000256" key="1">
    <source>
        <dbReference type="ARBA" id="ARBA00022603"/>
    </source>
</evidence>
<dbReference type="InterPro" id="IPR050600">
    <property type="entry name" value="SETD3_SETD6_MTase"/>
</dbReference>
<sequence length="350" mass="39760">MEPLSQYSTRGLGFSNLLCRSEEELAELKGTQLLNSTLGYKDYVQSEFLKVQEEIIDPNRHLFDSDITQKDFLWAFGILRSRAFPPFIGDNLAMVPFADLVNHGFSINVEEPSWERKVTGLFDRQEALTMRAPAAFRTGEQVLMQYGMNKSNGQLALDYGFVERNRKNGSNRDIFTLTLEISESDPFFADKLDIAELNGMETTAYFDITQGQGVPESMLTFLRLIALGGTDAFLLEPLFRDSVWEHLSLPVSQENEAAICKVVLDGCQSTLSGYGTTIEEDEALLGRKLDARLEIAAVTRLGEKQVLQEIQKSFEEYIVNRDQLEYYQERRLKNLGLMGEIGEIIFWEPK</sequence>
<dbReference type="PANTHER" id="PTHR13271">
    <property type="entry name" value="UNCHARACTERIZED PUTATIVE METHYLTRANSFERASE"/>
    <property type="match status" value="1"/>
</dbReference>
<name>B8LNW5_PICSI</name>
<dbReference type="Pfam" id="PF09273">
    <property type="entry name" value="Rubis-subs-bind"/>
    <property type="match status" value="1"/>
</dbReference>
<feature type="domain" description="Rubisco LSMT substrate-binding" evidence="4">
    <location>
        <begin position="183"/>
        <end position="307"/>
    </location>
</feature>
<dbReference type="OMA" id="QHIDGIF"/>
<dbReference type="EMBL" id="EF677525">
    <property type="protein sequence ID" value="ABR17345.1"/>
    <property type="molecule type" value="mRNA"/>
</dbReference>
<dbReference type="GO" id="GO:0016279">
    <property type="term" value="F:protein-lysine N-methyltransferase activity"/>
    <property type="evidence" value="ECO:0007669"/>
    <property type="project" value="TreeGrafter"/>
</dbReference>
<dbReference type="Gene3D" id="3.90.1420.10">
    <property type="entry name" value="Rubisco LSMT, substrate-binding domain"/>
    <property type="match status" value="1"/>
</dbReference>
<evidence type="ECO:0000259" key="4">
    <source>
        <dbReference type="Pfam" id="PF09273"/>
    </source>
</evidence>
<dbReference type="AlphaFoldDB" id="B8LNW5"/>
<keyword evidence="2" id="KW-0808">Transferase</keyword>
<dbReference type="Gene3D" id="3.90.1410.10">
    <property type="entry name" value="set domain protein methyltransferase, domain 1"/>
    <property type="match status" value="1"/>
</dbReference>
<protein>
    <recommendedName>
        <fullName evidence="4">Rubisco LSMT substrate-binding domain-containing protein</fullName>
    </recommendedName>
</protein>
<keyword evidence="1" id="KW-0489">Methyltransferase</keyword>